<accession>G8NZ64</accession>
<dbReference type="Gene3D" id="3.40.50.720">
    <property type="entry name" value="NAD(P)-binding Rossmann-like Domain"/>
    <property type="match status" value="1"/>
</dbReference>
<organism evidence="5 6">
    <name type="scientific">Granulicella mallensis (strain ATCC BAA-1857 / DSM 23137 / MP5ACTX8)</name>
    <dbReference type="NCBI Taxonomy" id="682795"/>
    <lineage>
        <taxon>Bacteria</taxon>
        <taxon>Pseudomonadati</taxon>
        <taxon>Acidobacteriota</taxon>
        <taxon>Terriglobia</taxon>
        <taxon>Terriglobales</taxon>
        <taxon>Acidobacteriaceae</taxon>
        <taxon>Granulicella</taxon>
    </lineage>
</organism>
<feature type="signal peptide" evidence="2">
    <location>
        <begin position="1"/>
        <end position="28"/>
    </location>
</feature>
<dbReference type="Proteomes" id="UP000007113">
    <property type="component" value="Chromosome"/>
</dbReference>
<dbReference type="PANTHER" id="PTHR43818">
    <property type="entry name" value="BCDNA.GH03377"/>
    <property type="match status" value="1"/>
</dbReference>
<keyword evidence="6" id="KW-1185">Reference proteome</keyword>
<dbReference type="InterPro" id="IPR000683">
    <property type="entry name" value="Gfo/Idh/MocA-like_OxRdtase_N"/>
</dbReference>
<dbReference type="SUPFAM" id="SSF55347">
    <property type="entry name" value="Glyceraldehyde-3-phosphate dehydrogenase-like, C-terminal domain"/>
    <property type="match status" value="1"/>
</dbReference>
<protein>
    <submittedName>
        <fullName evidence="5">Oxidoreductase domain protein</fullName>
    </submittedName>
</protein>
<evidence type="ECO:0000256" key="2">
    <source>
        <dbReference type="SAM" id="SignalP"/>
    </source>
</evidence>
<dbReference type="InterPro" id="IPR036291">
    <property type="entry name" value="NAD(P)-bd_dom_sf"/>
</dbReference>
<proteinExistence type="predicted"/>
<feature type="domain" description="GFO/IDH/MocA-like oxidoreductase" evidence="4">
    <location>
        <begin position="166"/>
        <end position="292"/>
    </location>
</feature>
<dbReference type="KEGG" id="gma:AciX8_2485"/>
<name>G8NZ64_GRAMM</name>
<evidence type="ECO:0000259" key="3">
    <source>
        <dbReference type="Pfam" id="PF01408"/>
    </source>
</evidence>
<feature type="domain" description="Gfo/Idh/MocA-like oxidoreductase N-terminal" evidence="3">
    <location>
        <begin position="35"/>
        <end position="156"/>
    </location>
</feature>
<evidence type="ECO:0000313" key="6">
    <source>
        <dbReference type="Proteomes" id="UP000007113"/>
    </source>
</evidence>
<dbReference type="InterPro" id="IPR055170">
    <property type="entry name" value="GFO_IDH_MocA-like_dom"/>
</dbReference>
<evidence type="ECO:0000313" key="5">
    <source>
        <dbReference type="EMBL" id="AEU36800.1"/>
    </source>
</evidence>
<dbReference type="PANTHER" id="PTHR43818:SF11">
    <property type="entry name" value="BCDNA.GH03377"/>
    <property type="match status" value="1"/>
</dbReference>
<dbReference type="Pfam" id="PF01408">
    <property type="entry name" value="GFO_IDH_MocA"/>
    <property type="match status" value="1"/>
</dbReference>
<dbReference type="GO" id="GO:0000166">
    <property type="term" value="F:nucleotide binding"/>
    <property type="evidence" value="ECO:0007669"/>
    <property type="project" value="InterPro"/>
</dbReference>
<dbReference type="Gene3D" id="3.30.360.10">
    <property type="entry name" value="Dihydrodipicolinate Reductase, domain 2"/>
    <property type="match status" value="1"/>
</dbReference>
<reference evidence="5 6" key="1">
    <citation type="submission" date="2011-11" db="EMBL/GenBank/DDBJ databases">
        <title>Complete sequence of Granulicella mallensis MP5ACTX8.</title>
        <authorList>
            <consortium name="US DOE Joint Genome Institute"/>
            <person name="Lucas S."/>
            <person name="Copeland A."/>
            <person name="Lapidus A."/>
            <person name="Cheng J.-F."/>
            <person name="Goodwin L."/>
            <person name="Pitluck S."/>
            <person name="Peters L."/>
            <person name="Lu M."/>
            <person name="Detter J.C."/>
            <person name="Han C."/>
            <person name="Tapia R."/>
            <person name="Land M."/>
            <person name="Hauser L."/>
            <person name="Kyrpides N."/>
            <person name="Ivanova N."/>
            <person name="Mikhailova N."/>
            <person name="Pagani I."/>
            <person name="Rawat S."/>
            <person name="Mannisto M."/>
            <person name="Haggblom M."/>
            <person name="Woyke T."/>
        </authorList>
    </citation>
    <scope>NUCLEOTIDE SEQUENCE [LARGE SCALE GENOMIC DNA]</scope>
    <source>
        <strain evidence="6">ATCC BAA-1857 / DSM 23137 / MP5ACTX8</strain>
    </source>
</reference>
<dbReference type="eggNOG" id="COG0673">
    <property type="taxonomic scope" value="Bacteria"/>
</dbReference>
<keyword evidence="2" id="KW-0732">Signal</keyword>
<dbReference type="InterPro" id="IPR050463">
    <property type="entry name" value="Gfo/Idh/MocA_oxidrdct_glycsds"/>
</dbReference>
<dbReference type="EMBL" id="CP003130">
    <property type="protein sequence ID" value="AEU36800.1"/>
    <property type="molecule type" value="Genomic_DNA"/>
</dbReference>
<sequence length="373" mass="41351" precursor="true">MHKLLRTCPALLFALLLSYATLQPCASAQTPVPMRIALVGLVHGHTAGLLKFLPTHPEVTLVGIAEPDATLREKYKVLFHLPDNLFYTSEAEMLDHTHPEAILVYTSPLAHRAAVEMAARHHIASMVEKPFSTTLDDALAMQRASQEYHVPVLVNYATTWFPSNIEAANILASGKIGDLRKIVVHDGHRGPKETGVSPEFFRWLTDPVENGAGALFDFGCYGVDLSTWLMHGEMPLTVTAITLHIKPEIYPKVDDDSTILLTYPHTQAIIQGSWNWPYDRKDMEVYGATGYVDTLKRDKVRVRLTGETDETLKPATLLSAPQNDPLNYLAAVLHGQIQDQNDLSGTETNVKVMRILEAARESARTGRTITMTP</sequence>
<dbReference type="STRING" id="682795.AciX8_2485"/>
<evidence type="ECO:0000256" key="1">
    <source>
        <dbReference type="ARBA" id="ARBA00023002"/>
    </source>
</evidence>
<dbReference type="OrthoDB" id="9815825at2"/>
<feature type="chain" id="PRO_5003512513" evidence="2">
    <location>
        <begin position="29"/>
        <end position="373"/>
    </location>
</feature>
<dbReference type="SUPFAM" id="SSF51735">
    <property type="entry name" value="NAD(P)-binding Rossmann-fold domains"/>
    <property type="match status" value="1"/>
</dbReference>
<dbReference type="RefSeq" id="WP_014265678.1">
    <property type="nucleotide sequence ID" value="NC_016631.1"/>
</dbReference>
<dbReference type="GO" id="GO:0016491">
    <property type="term" value="F:oxidoreductase activity"/>
    <property type="evidence" value="ECO:0007669"/>
    <property type="project" value="UniProtKB-KW"/>
</dbReference>
<dbReference type="AlphaFoldDB" id="G8NZ64"/>
<keyword evidence="1" id="KW-0560">Oxidoreductase</keyword>
<dbReference type="Pfam" id="PF22725">
    <property type="entry name" value="GFO_IDH_MocA_C3"/>
    <property type="match status" value="1"/>
</dbReference>
<gene>
    <name evidence="5" type="ordered locus">AciX8_2485</name>
</gene>
<evidence type="ECO:0000259" key="4">
    <source>
        <dbReference type="Pfam" id="PF22725"/>
    </source>
</evidence>
<dbReference type="HOGENOM" id="CLU_023194_1_3_0"/>